<proteinExistence type="predicted"/>
<dbReference type="Gene3D" id="3.90.190.10">
    <property type="entry name" value="Protein tyrosine phosphatase superfamily"/>
    <property type="match status" value="1"/>
</dbReference>
<gene>
    <name evidence="1" type="ORF">NESM_000283700</name>
</gene>
<protein>
    <submittedName>
        <fullName evidence="1">Tyrosine phosphatase family protein</fullName>
    </submittedName>
</protein>
<dbReference type="SUPFAM" id="SSF52799">
    <property type="entry name" value="(Phosphotyrosine protein) phosphatases II"/>
    <property type="match status" value="1"/>
</dbReference>
<dbReference type="GO" id="GO:0004721">
    <property type="term" value="F:phosphoprotein phosphatase activity"/>
    <property type="evidence" value="ECO:0007669"/>
    <property type="project" value="InterPro"/>
</dbReference>
<organism evidence="1 2">
    <name type="scientific">Novymonas esmeraldas</name>
    <dbReference type="NCBI Taxonomy" id="1808958"/>
    <lineage>
        <taxon>Eukaryota</taxon>
        <taxon>Discoba</taxon>
        <taxon>Euglenozoa</taxon>
        <taxon>Kinetoplastea</taxon>
        <taxon>Metakinetoplastina</taxon>
        <taxon>Trypanosomatida</taxon>
        <taxon>Trypanosomatidae</taxon>
        <taxon>Novymonas</taxon>
    </lineage>
</organism>
<evidence type="ECO:0000313" key="2">
    <source>
        <dbReference type="Proteomes" id="UP001430356"/>
    </source>
</evidence>
<reference evidence="1 2" key="1">
    <citation type="journal article" date="2021" name="MBio">
        <title>A New Model Trypanosomatid, Novymonas esmeraldas: Genomic Perception of Its 'Candidatus Pandoraea novymonadis' Endosymbiont.</title>
        <authorList>
            <person name="Zakharova A."/>
            <person name="Saura A."/>
            <person name="Butenko A."/>
            <person name="Podesvova L."/>
            <person name="Warmusova S."/>
            <person name="Kostygov A.Y."/>
            <person name="Nenarokova A."/>
            <person name="Lukes J."/>
            <person name="Opperdoes F.R."/>
            <person name="Yurchenko V."/>
        </authorList>
    </citation>
    <scope>NUCLEOTIDE SEQUENCE [LARGE SCALE GENOMIC DNA]</scope>
    <source>
        <strain evidence="1 2">E262AT.01</strain>
    </source>
</reference>
<dbReference type="Pfam" id="PF13350">
    <property type="entry name" value="Y_phosphatase3"/>
    <property type="match status" value="1"/>
</dbReference>
<accession>A0AAW0F9G5</accession>
<keyword evidence="2" id="KW-1185">Reference proteome</keyword>
<dbReference type="InterPro" id="IPR029021">
    <property type="entry name" value="Prot-tyrosine_phosphatase-like"/>
</dbReference>
<dbReference type="InterPro" id="IPR026893">
    <property type="entry name" value="Tyr/Ser_Pase_IphP-type"/>
</dbReference>
<dbReference type="PROSITE" id="PS00383">
    <property type="entry name" value="TYR_PHOSPHATASE_1"/>
    <property type="match status" value="1"/>
</dbReference>
<evidence type="ECO:0000313" key="1">
    <source>
        <dbReference type="EMBL" id="KAK7202144.1"/>
    </source>
</evidence>
<sequence length="258" mass="28673">MVAELQRQRRVELQGVTNLRNLGGYHTNDGTKTTKWGVVYRCDQLAEIPADLAQAVLVDKLHIHHTYDLRAPVEVAAKSYDIPRIERCAVPIDTTKMASFLQSGESLADAGPTFRAMQEVYREFVRSHASTVGAIIKGIVDGNASSDNASLIHCTAGKDRTGWSCYVLLTLLDVREEEKRADYLLTNTYFLQPKDASTYLGGLGMGEEAMKVLWSVFDEFLDAALEEVSRFGGVHEYAKSHMGLTDADIQKLRALMLE</sequence>
<dbReference type="InterPro" id="IPR016130">
    <property type="entry name" value="Tyr_Pase_AS"/>
</dbReference>
<dbReference type="AlphaFoldDB" id="A0AAW0F9G5"/>
<name>A0AAW0F9G5_9TRYP</name>
<dbReference type="EMBL" id="JAECZO010000025">
    <property type="protein sequence ID" value="KAK7202144.1"/>
    <property type="molecule type" value="Genomic_DNA"/>
</dbReference>
<dbReference type="Proteomes" id="UP001430356">
    <property type="component" value="Unassembled WGS sequence"/>
</dbReference>
<comment type="caution">
    <text evidence="1">The sequence shown here is derived from an EMBL/GenBank/DDBJ whole genome shotgun (WGS) entry which is preliminary data.</text>
</comment>